<dbReference type="EC" id="5.1.3.15" evidence="3"/>
<reference evidence="7 8" key="1">
    <citation type="submission" date="2020-02" db="EMBL/GenBank/DDBJ databases">
        <title>Draft genome sequence of Haematococcus lacustris strain NIES-144.</title>
        <authorList>
            <person name="Morimoto D."/>
            <person name="Nakagawa S."/>
            <person name="Yoshida T."/>
            <person name="Sawayama S."/>
        </authorList>
    </citation>
    <scope>NUCLEOTIDE SEQUENCE [LARGE SCALE GENOMIC DNA]</scope>
    <source>
        <strain evidence="7 8">NIES-144</strain>
    </source>
</reference>
<feature type="active site" evidence="5">
    <location>
        <position position="110"/>
    </location>
</feature>
<dbReference type="InterPro" id="IPR011013">
    <property type="entry name" value="Gal_mutarotase_sf_dom"/>
</dbReference>
<feature type="binding site" evidence="6">
    <location>
        <position position="20"/>
    </location>
    <ligand>
        <name>substrate</name>
    </ligand>
</feature>
<dbReference type="EMBL" id="BLLF01001691">
    <property type="protein sequence ID" value="GFH20754.1"/>
    <property type="molecule type" value="Genomic_DNA"/>
</dbReference>
<gene>
    <name evidence="7" type="ORF">HaLaN_17928</name>
</gene>
<feature type="active site" evidence="5">
    <location>
        <position position="214"/>
    </location>
</feature>
<dbReference type="Pfam" id="PF01263">
    <property type="entry name" value="Aldose_epim"/>
    <property type="match status" value="1"/>
</dbReference>
<protein>
    <recommendedName>
        <fullName evidence="3">glucose-6-phosphate 1-epimerase</fullName>
        <ecNumber evidence="3">5.1.3.15</ecNumber>
    </recommendedName>
</protein>
<dbReference type="GO" id="GO:0005975">
    <property type="term" value="P:carbohydrate metabolic process"/>
    <property type="evidence" value="ECO:0007669"/>
    <property type="project" value="InterPro"/>
</dbReference>
<dbReference type="InterPro" id="IPR025532">
    <property type="entry name" value="G6P_1-epimerase"/>
</dbReference>
<dbReference type="AlphaFoldDB" id="A0A699ZPW0"/>
<dbReference type="GO" id="GO:0005737">
    <property type="term" value="C:cytoplasm"/>
    <property type="evidence" value="ECO:0007669"/>
    <property type="project" value="TreeGrafter"/>
</dbReference>
<keyword evidence="8" id="KW-1185">Reference proteome</keyword>
<dbReference type="Gene3D" id="2.70.98.10">
    <property type="match status" value="1"/>
</dbReference>
<dbReference type="CDD" id="cd09020">
    <property type="entry name" value="D-hex-6-P-epi_like"/>
    <property type="match status" value="1"/>
</dbReference>
<dbReference type="PIRSF" id="PIRSF016020">
    <property type="entry name" value="PHexose_mutarotase"/>
    <property type="match status" value="1"/>
</dbReference>
<sequence length="244" mass="26687">MQELLFVSEKAIFAPPKAIRGGVPLCFPQFGMMGPMPSQHGFARNVAFSVVEQEPWRVKLALEYDGSSQPAFPHPFTLHVIISICDNHLLQELVVLNTGPSPLTFTAALHTYIRVTDIHTAKVRGLSQGRYLDNLAALQQSTQEEEELGFSGEVDRVYLSTPNTIQVIDPSGKRVVTVSKEGFPDAIVWNPWIAKAASMADFGDEEYKVMLCIEPAVAGSGPVTLEPGAEWQGKQDLAYQSSSA</sequence>
<name>A0A699ZPW0_HAELA</name>
<dbReference type="Proteomes" id="UP000485058">
    <property type="component" value="Unassembled WGS sequence"/>
</dbReference>
<evidence type="ECO:0000256" key="5">
    <source>
        <dbReference type="PIRSR" id="PIRSR016020-1"/>
    </source>
</evidence>
<evidence type="ECO:0000256" key="3">
    <source>
        <dbReference type="ARBA" id="ARBA00012083"/>
    </source>
</evidence>
<evidence type="ECO:0000313" key="7">
    <source>
        <dbReference type="EMBL" id="GFH20754.1"/>
    </source>
</evidence>
<feature type="binding site" evidence="6">
    <location>
        <position position="39"/>
    </location>
    <ligand>
        <name>substrate</name>
    </ligand>
</feature>
<dbReference type="GO" id="GO:0047938">
    <property type="term" value="F:glucose-6-phosphate 1-epimerase activity"/>
    <property type="evidence" value="ECO:0007669"/>
    <property type="project" value="UniProtKB-EC"/>
</dbReference>
<dbReference type="InterPro" id="IPR008183">
    <property type="entry name" value="Aldose_1/G6P_1-epimerase"/>
</dbReference>
<keyword evidence="4" id="KW-0413">Isomerase</keyword>
<evidence type="ECO:0000256" key="6">
    <source>
        <dbReference type="PIRSR" id="PIRSR016020-2"/>
    </source>
</evidence>
<proteinExistence type="inferred from homology"/>
<dbReference type="SUPFAM" id="SSF74650">
    <property type="entry name" value="Galactose mutarotase-like"/>
    <property type="match status" value="1"/>
</dbReference>
<accession>A0A699ZPW0</accession>
<dbReference type="PANTHER" id="PTHR11122:SF13">
    <property type="entry name" value="GLUCOSE-6-PHOSPHATE 1-EPIMERASE"/>
    <property type="match status" value="1"/>
</dbReference>
<evidence type="ECO:0000256" key="2">
    <source>
        <dbReference type="ARBA" id="ARBA00005866"/>
    </source>
</evidence>
<evidence type="ECO:0000313" key="8">
    <source>
        <dbReference type="Proteomes" id="UP000485058"/>
    </source>
</evidence>
<comment type="similarity">
    <text evidence="2">Belongs to the glucose-6-phosphate 1-epimerase family.</text>
</comment>
<organism evidence="7 8">
    <name type="scientific">Haematococcus lacustris</name>
    <name type="common">Green alga</name>
    <name type="synonym">Haematococcus pluvialis</name>
    <dbReference type="NCBI Taxonomy" id="44745"/>
    <lineage>
        <taxon>Eukaryota</taxon>
        <taxon>Viridiplantae</taxon>
        <taxon>Chlorophyta</taxon>
        <taxon>core chlorophytes</taxon>
        <taxon>Chlorophyceae</taxon>
        <taxon>CS clade</taxon>
        <taxon>Chlamydomonadales</taxon>
        <taxon>Haematococcaceae</taxon>
        <taxon>Haematococcus</taxon>
    </lineage>
</organism>
<evidence type="ECO:0000256" key="4">
    <source>
        <dbReference type="ARBA" id="ARBA00023235"/>
    </source>
</evidence>
<comment type="catalytic activity">
    <reaction evidence="1">
        <text>alpha-D-glucose 6-phosphate = beta-D-glucose 6-phosphate</text>
        <dbReference type="Rhea" id="RHEA:16249"/>
        <dbReference type="ChEBI" id="CHEBI:58225"/>
        <dbReference type="ChEBI" id="CHEBI:58247"/>
        <dbReference type="EC" id="5.1.3.15"/>
    </reaction>
</comment>
<comment type="caution">
    <text evidence="7">The sequence shown here is derived from an EMBL/GenBank/DDBJ whole genome shotgun (WGS) entry which is preliminary data.</text>
</comment>
<feature type="binding site" evidence="6">
    <location>
        <position position="44"/>
    </location>
    <ligand>
        <name>substrate</name>
    </ligand>
</feature>
<evidence type="ECO:0000256" key="1">
    <source>
        <dbReference type="ARBA" id="ARBA00001096"/>
    </source>
</evidence>
<dbReference type="InterPro" id="IPR014718">
    <property type="entry name" value="GH-type_carb-bd"/>
</dbReference>
<dbReference type="PANTHER" id="PTHR11122">
    <property type="entry name" value="APOSPORY-ASSOCIATED PROTEIN C-RELATED"/>
    <property type="match status" value="1"/>
</dbReference>
<dbReference type="GO" id="GO:0030246">
    <property type="term" value="F:carbohydrate binding"/>
    <property type="evidence" value="ECO:0007669"/>
    <property type="project" value="InterPro"/>
</dbReference>